<dbReference type="GO" id="GO:0016787">
    <property type="term" value="F:hydrolase activity"/>
    <property type="evidence" value="ECO:0007669"/>
    <property type="project" value="UniProtKB-KW"/>
</dbReference>
<dbReference type="PANTHER" id="PTHR30620:SF16">
    <property type="entry name" value="LYSOSOMAL BETA GLUCOSIDASE"/>
    <property type="match status" value="1"/>
</dbReference>
<feature type="domain" description="Fibronectin type III-like" evidence="7">
    <location>
        <begin position="628"/>
        <end position="697"/>
    </location>
</feature>
<dbReference type="Pfam" id="PF01915">
    <property type="entry name" value="Glyco_hydro_3_C"/>
    <property type="match status" value="1"/>
</dbReference>
<dbReference type="PRINTS" id="PR00133">
    <property type="entry name" value="GLHYDRLASE3"/>
</dbReference>
<dbReference type="InterPro" id="IPR017853">
    <property type="entry name" value="GH"/>
</dbReference>
<keyword evidence="6" id="KW-0326">Glycosidase</keyword>
<keyword evidence="9" id="KW-1185">Reference proteome</keyword>
<dbReference type="Pfam" id="PF14310">
    <property type="entry name" value="Fn3-like"/>
    <property type="match status" value="1"/>
</dbReference>
<keyword evidence="4" id="KW-0732">Signal</keyword>
<keyword evidence="5 8" id="KW-0378">Hydrolase</keyword>
<evidence type="ECO:0000259" key="7">
    <source>
        <dbReference type="SMART" id="SM01217"/>
    </source>
</evidence>
<comment type="similarity">
    <text evidence="2">Belongs to the glycosyl hydrolase 3 family.</text>
</comment>
<comment type="catalytic activity">
    <reaction evidence="1">
        <text>Hydrolysis of terminal, non-reducing beta-D-glucosyl residues with release of beta-D-glucose.</text>
        <dbReference type="EC" id="3.2.1.21"/>
    </reaction>
</comment>
<dbReference type="Proteomes" id="UP001626536">
    <property type="component" value="Chromosome"/>
</dbReference>
<dbReference type="InterPro" id="IPR036881">
    <property type="entry name" value="Glyco_hydro_3_C_sf"/>
</dbReference>
<dbReference type="SMART" id="SM01217">
    <property type="entry name" value="Fn3_like"/>
    <property type="match status" value="1"/>
</dbReference>
<dbReference type="Gene3D" id="2.60.40.10">
    <property type="entry name" value="Immunoglobulins"/>
    <property type="match status" value="1"/>
</dbReference>
<dbReference type="Pfam" id="PF00933">
    <property type="entry name" value="Glyco_hydro_3"/>
    <property type="match status" value="1"/>
</dbReference>
<evidence type="ECO:0000256" key="6">
    <source>
        <dbReference type="ARBA" id="ARBA00023295"/>
    </source>
</evidence>
<reference evidence="8 9" key="1">
    <citation type="submission" date="2023-10" db="EMBL/GenBank/DDBJ databases">
        <title>Novel methanotroph of the genus Methylocapsa from a subarctic wetland.</title>
        <authorList>
            <person name="Belova S.E."/>
            <person name="Oshkin I.Y."/>
            <person name="Miroshnikov K."/>
            <person name="Dedysh S.N."/>
        </authorList>
    </citation>
    <scope>NUCLEOTIDE SEQUENCE [LARGE SCALE GENOMIC DNA]</scope>
    <source>
        <strain evidence="8 9">RX1</strain>
    </source>
</reference>
<sequence length="712" mass="75991">MKRIDKLLAAMTIEEKIGQLSMAAGEFIVTGPVLAGEVAEGVRAGRIGNLLNLRGAEEARAIQRVAVEESRLKIPLLIGFDVLHGHNTIFPIPLAEAALFDPHFWELSARAAAIEAAADGIAMTFAPMLDIARDPRWGRIAEGPGEDPWVAARFAEAKVRGFQGSNLAAADAIAATAKHFCAYGAALAGRDYASADVSERLLHEIYLPPFAAAIAAGCAAIMPGFNDLNGVPMTAHVPLLRDWLRRQHGFEGVIISDYNAIAELLNHGVAADLAEAAAAALQAGVDIDMMSDAYRQGLPTALVRGLVAMDQIDGSVRRVLALKERLGLFDDPFRRGASQPRDPREATVRRELARDIARRAIVVLTNDGVLPFSRELRRIALIGPLADAGAEMRGPWPAAGDADDCVTVLQALTEALPNAEIVFERGVGIEDDDVSGIAPALAVCRGADLVLLCLGEAAAMSGEAASRANPDLPGHQAELAQAVLDQGKPTVALVFSGRPLIIPMLVERARAVVAAWFLGAEAGHAVADVLTGAFNPTGRLPVTWPRHIGQVPIFYAERPTGRPAGANELYASKYLDMPTEPLFPFGHGLSYSRFALANLRASSESFWLGDEIIVTVDVFNEGPVAGEETLFLFARDMVASVARPLLELKGVAKIALRAGESGIVQFPLPVRSLRFLDVTLRPRLEPGEFRLSVGPSADPRRHLTIALCALPD</sequence>
<evidence type="ECO:0000256" key="5">
    <source>
        <dbReference type="ARBA" id="ARBA00022801"/>
    </source>
</evidence>
<proteinExistence type="inferred from homology"/>
<dbReference type="InterPro" id="IPR013783">
    <property type="entry name" value="Ig-like_fold"/>
</dbReference>
<dbReference type="SUPFAM" id="SSF52279">
    <property type="entry name" value="Beta-D-glucan exohydrolase, C-terminal domain"/>
    <property type="match status" value="1"/>
</dbReference>
<dbReference type="InterPro" id="IPR002772">
    <property type="entry name" value="Glyco_hydro_3_C"/>
</dbReference>
<gene>
    <name evidence="8" type="ORF">RZS28_17680</name>
</gene>
<dbReference type="EC" id="3.2.1.21" evidence="3"/>
<dbReference type="Gene3D" id="3.40.50.1700">
    <property type="entry name" value="Glycoside hydrolase family 3 C-terminal domain"/>
    <property type="match status" value="1"/>
</dbReference>
<name>A0ABZ0HRP2_9HYPH</name>
<dbReference type="Gene3D" id="3.20.20.300">
    <property type="entry name" value="Glycoside hydrolase, family 3, N-terminal domain"/>
    <property type="match status" value="1"/>
</dbReference>
<organism evidence="8 9">
    <name type="scientific">Methylocapsa polymorpha</name>
    <dbReference type="NCBI Taxonomy" id="3080828"/>
    <lineage>
        <taxon>Bacteria</taxon>
        <taxon>Pseudomonadati</taxon>
        <taxon>Pseudomonadota</taxon>
        <taxon>Alphaproteobacteria</taxon>
        <taxon>Hyphomicrobiales</taxon>
        <taxon>Beijerinckiaceae</taxon>
        <taxon>Methylocapsa</taxon>
    </lineage>
</organism>
<dbReference type="InterPro" id="IPR001764">
    <property type="entry name" value="Glyco_hydro_3_N"/>
</dbReference>
<accession>A0ABZ0HRP2</accession>
<dbReference type="PANTHER" id="PTHR30620">
    <property type="entry name" value="PERIPLASMIC BETA-GLUCOSIDASE-RELATED"/>
    <property type="match status" value="1"/>
</dbReference>
<dbReference type="InterPro" id="IPR036962">
    <property type="entry name" value="Glyco_hydro_3_N_sf"/>
</dbReference>
<dbReference type="InterPro" id="IPR026891">
    <property type="entry name" value="Fn3-like"/>
</dbReference>
<protein>
    <recommendedName>
        <fullName evidence="3">beta-glucosidase</fullName>
        <ecNumber evidence="3">3.2.1.21</ecNumber>
    </recommendedName>
</protein>
<evidence type="ECO:0000313" key="8">
    <source>
        <dbReference type="EMBL" id="WOJ89590.1"/>
    </source>
</evidence>
<dbReference type="EMBL" id="CP136862">
    <property type="protein sequence ID" value="WOJ89590.1"/>
    <property type="molecule type" value="Genomic_DNA"/>
</dbReference>
<evidence type="ECO:0000256" key="1">
    <source>
        <dbReference type="ARBA" id="ARBA00000448"/>
    </source>
</evidence>
<evidence type="ECO:0000256" key="2">
    <source>
        <dbReference type="ARBA" id="ARBA00005336"/>
    </source>
</evidence>
<evidence type="ECO:0000256" key="3">
    <source>
        <dbReference type="ARBA" id="ARBA00012744"/>
    </source>
</evidence>
<dbReference type="RefSeq" id="WP_407339036.1">
    <property type="nucleotide sequence ID" value="NZ_CP136862.1"/>
</dbReference>
<dbReference type="InterPro" id="IPR051915">
    <property type="entry name" value="Cellulose_Degrad_GH3"/>
</dbReference>
<evidence type="ECO:0000313" key="9">
    <source>
        <dbReference type="Proteomes" id="UP001626536"/>
    </source>
</evidence>
<dbReference type="SUPFAM" id="SSF51445">
    <property type="entry name" value="(Trans)glycosidases"/>
    <property type="match status" value="1"/>
</dbReference>
<evidence type="ECO:0000256" key="4">
    <source>
        <dbReference type="ARBA" id="ARBA00022729"/>
    </source>
</evidence>